<dbReference type="AlphaFoldDB" id="A0A1G7EX01"/>
<keyword evidence="6" id="KW-1185">Reference proteome</keyword>
<protein>
    <submittedName>
        <fullName evidence="5">Por secretion system C-terminal sorting domain-containing protein</fullName>
    </submittedName>
</protein>
<evidence type="ECO:0000259" key="3">
    <source>
        <dbReference type="Pfam" id="PF14240"/>
    </source>
</evidence>
<reference evidence="5 6" key="1">
    <citation type="submission" date="2016-10" db="EMBL/GenBank/DDBJ databases">
        <authorList>
            <person name="de Groot N.N."/>
        </authorList>
    </citation>
    <scope>NUCLEOTIDE SEQUENCE [LARGE SCALE GENOMIC DNA]</scope>
    <source>
        <strain evidence="5 6">DSM 16195</strain>
    </source>
</reference>
<feature type="domain" description="Secretion system C-terminal sorting" evidence="4">
    <location>
        <begin position="372"/>
        <end position="445"/>
    </location>
</feature>
<dbReference type="InterPro" id="IPR025924">
    <property type="entry name" value="YHYH_dom"/>
</dbReference>
<accession>A0A1G7EX01</accession>
<evidence type="ECO:0000256" key="2">
    <source>
        <dbReference type="SAM" id="SignalP"/>
    </source>
</evidence>
<dbReference type="Pfam" id="PF18962">
    <property type="entry name" value="Por_Secre_tail"/>
    <property type="match status" value="1"/>
</dbReference>
<organism evidence="5 6">
    <name type="scientific">Ulvibacter litoralis</name>
    <dbReference type="NCBI Taxonomy" id="227084"/>
    <lineage>
        <taxon>Bacteria</taxon>
        <taxon>Pseudomonadati</taxon>
        <taxon>Bacteroidota</taxon>
        <taxon>Flavobacteriia</taxon>
        <taxon>Flavobacteriales</taxon>
        <taxon>Flavobacteriaceae</taxon>
        <taxon>Ulvibacter</taxon>
    </lineage>
</organism>
<evidence type="ECO:0000313" key="6">
    <source>
        <dbReference type="Proteomes" id="UP000199321"/>
    </source>
</evidence>
<dbReference type="EMBL" id="FNBA01000002">
    <property type="protein sequence ID" value="SDE68223.1"/>
    <property type="molecule type" value="Genomic_DNA"/>
</dbReference>
<gene>
    <name evidence="5" type="ORF">SAMN05421855_102198</name>
</gene>
<evidence type="ECO:0000313" key="5">
    <source>
        <dbReference type="EMBL" id="SDE68223.1"/>
    </source>
</evidence>
<dbReference type="Pfam" id="PF14240">
    <property type="entry name" value="YHYH"/>
    <property type="match status" value="1"/>
</dbReference>
<dbReference type="OrthoDB" id="665834at2"/>
<dbReference type="InterPro" id="IPR026444">
    <property type="entry name" value="Secre_tail"/>
</dbReference>
<feature type="signal peptide" evidence="2">
    <location>
        <begin position="1"/>
        <end position="20"/>
    </location>
</feature>
<feature type="domain" description="YHYH" evidence="3">
    <location>
        <begin position="97"/>
        <end position="323"/>
    </location>
</feature>
<keyword evidence="1 2" id="KW-0732">Signal</keyword>
<dbReference type="Proteomes" id="UP000199321">
    <property type="component" value="Unassembled WGS sequence"/>
</dbReference>
<evidence type="ECO:0000259" key="4">
    <source>
        <dbReference type="Pfam" id="PF18962"/>
    </source>
</evidence>
<dbReference type="NCBIfam" id="TIGR04183">
    <property type="entry name" value="Por_Secre_tail"/>
    <property type="match status" value="1"/>
</dbReference>
<sequence length="447" mass="49054">MKKQLAYLITFIAFVGSVAAQENPIITEWIQNHTGITGRHYVEGNSTPINDAVLANVQSVDYSDDWVYVTATGIPAYITGPFLDGNPSIALDQEAIYKFPLVPTENTGTPSETLPGNNGVFINGVSLFDYRDGVAWNNTTMSLCGGPGNPPCPGGPMATQDWNRDAIPAEMAGFDCNKAHPAMGNYHHHQNPSAFDLDVIVVSDICDTYPADGLYVIDTNNHSPLIGFAYDGFPIYGAYAFANADGTGGIVRMRSSYELTGATTRLNGPDVNATYFEGYFREDYQFVSHTEEFYLDAHNGRFAITPEYPEGTYAYYATVDENHNSAYPYAVGPTFFGNVVAENVTSINEPTTNYDSSLSVVGFNDDNYNLVVYPNPAQDFIAIQSNLLDRNLKLELINELGQVVLKSEILQGSTLSIMETHTLYNGLYFLRVSSAETSKSYKVLIKK</sequence>
<dbReference type="STRING" id="227084.SAMN05421855_102198"/>
<evidence type="ECO:0000256" key="1">
    <source>
        <dbReference type="ARBA" id="ARBA00022729"/>
    </source>
</evidence>
<feature type="chain" id="PRO_5011489291" evidence="2">
    <location>
        <begin position="21"/>
        <end position="447"/>
    </location>
</feature>
<proteinExistence type="predicted"/>
<name>A0A1G7EX01_9FLAO</name>
<dbReference type="RefSeq" id="WP_093143908.1">
    <property type="nucleotide sequence ID" value="NZ_BMWO01000002.1"/>
</dbReference>